<dbReference type="InterPro" id="IPR038071">
    <property type="entry name" value="UROD/MetE-like_sf"/>
</dbReference>
<protein>
    <submittedName>
        <fullName evidence="2">Uroporphyrinogen decarboxylase (URO-D)</fullName>
    </submittedName>
</protein>
<dbReference type="HOGENOM" id="CLU_040933_2_0_9"/>
<dbReference type="STRING" id="645991.Sgly_2789"/>
<evidence type="ECO:0000313" key="2">
    <source>
        <dbReference type="EMBL" id="ADY57060.1"/>
    </source>
</evidence>
<dbReference type="GO" id="GO:0006779">
    <property type="term" value="P:porphyrin-containing compound biosynthetic process"/>
    <property type="evidence" value="ECO:0007669"/>
    <property type="project" value="InterPro"/>
</dbReference>
<reference evidence="2 3" key="1">
    <citation type="journal article" date="2011" name="Stand. Genomic Sci.">
        <title>Complete genome sequence of Syntrophobotulus glycolicus type strain (FlGlyR).</title>
        <authorList>
            <person name="Han C."/>
            <person name="Mwirichia R."/>
            <person name="Chertkov O."/>
            <person name="Held B."/>
            <person name="Lapidus A."/>
            <person name="Nolan M."/>
            <person name="Lucas S."/>
            <person name="Hammon N."/>
            <person name="Deshpande S."/>
            <person name="Cheng J.F."/>
            <person name="Tapia R."/>
            <person name="Goodwin L."/>
            <person name="Pitluck S."/>
            <person name="Huntemann M."/>
            <person name="Liolios K."/>
            <person name="Ivanova N."/>
            <person name="Pagani I."/>
            <person name="Mavromatis K."/>
            <person name="Ovchinikova G."/>
            <person name="Pati A."/>
            <person name="Chen A."/>
            <person name="Palaniappan K."/>
            <person name="Land M."/>
            <person name="Hauser L."/>
            <person name="Brambilla E.M."/>
            <person name="Rohde M."/>
            <person name="Spring S."/>
            <person name="Sikorski J."/>
            <person name="Goker M."/>
            <person name="Woyke T."/>
            <person name="Bristow J."/>
            <person name="Eisen J.A."/>
            <person name="Markowitz V."/>
            <person name="Hugenholtz P."/>
            <person name="Kyrpides N.C."/>
            <person name="Klenk H.P."/>
            <person name="Detter J.C."/>
        </authorList>
    </citation>
    <scope>NUCLEOTIDE SEQUENCE [LARGE SCALE GENOMIC DNA]</scope>
    <source>
        <strain evidence="3">DSM 8271 / FlGlyR</strain>
    </source>
</reference>
<name>F0SYE8_SYNGF</name>
<dbReference type="KEGG" id="sgy:Sgly_2789"/>
<dbReference type="EMBL" id="CP002547">
    <property type="protein sequence ID" value="ADY57060.1"/>
    <property type="molecule type" value="Genomic_DNA"/>
</dbReference>
<dbReference type="PANTHER" id="PTHR47099:SF1">
    <property type="entry name" value="METHYLCOBAMIDE:COM METHYLTRANSFERASE MTBA"/>
    <property type="match status" value="1"/>
</dbReference>
<feature type="domain" description="Uroporphyrinogen decarboxylase (URO-D)" evidence="1">
    <location>
        <begin position="3"/>
        <end position="337"/>
    </location>
</feature>
<dbReference type="PANTHER" id="PTHR47099">
    <property type="entry name" value="METHYLCOBAMIDE:COM METHYLTRANSFERASE MTBA"/>
    <property type="match status" value="1"/>
</dbReference>
<dbReference type="InterPro" id="IPR000257">
    <property type="entry name" value="Uroporphyrinogen_deCOase"/>
</dbReference>
<dbReference type="GO" id="GO:0004853">
    <property type="term" value="F:uroporphyrinogen decarboxylase activity"/>
    <property type="evidence" value="ECO:0007669"/>
    <property type="project" value="InterPro"/>
</dbReference>
<dbReference type="Gene3D" id="3.20.20.210">
    <property type="match status" value="1"/>
</dbReference>
<dbReference type="SUPFAM" id="SSF51726">
    <property type="entry name" value="UROD/MetE-like"/>
    <property type="match status" value="1"/>
</dbReference>
<evidence type="ECO:0000313" key="3">
    <source>
        <dbReference type="Proteomes" id="UP000007488"/>
    </source>
</evidence>
<dbReference type="Proteomes" id="UP000007488">
    <property type="component" value="Chromosome"/>
</dbReference>
<dbReference type="InterPro" id="IPR052024">
    <property type="entry name" value="Methanogen_methyltrans"/>
</dbReference>
<reference evidence="3" key="2">
    <citation type="submission" date="2011-02" db="EMBL/GenBank/DDBJ databases">
        <title>The complete genome of Syntrophobotulus glycolicus DSM 8271.</title>
        <authorList>
            <person name="Lucas S."/>
            <person name="Copeland A."/>
            <person name="Lapidus A."/>
            <person name="Bruce D."/>
            <person name="Goodwin L."/>
            <person name="Pitluck S."/>
            <person name="Kyrpides N."/>
            <person name="Mavromatis K."/>
            <person name="Pagani I."/>
            <person name="Ivanova N."/>
            <person name="Mikhailova N."/>
            <person name="Chertkov O."/>
            <person name="Held B."/>
            <person name="Detter J.C."/>
            <person name="Tapia R."/>
            <person name="Han C."/>
            <person name="Land M."/>
            <person name="Hauser L."/>
            <person name="Markowitz V."/>
            <person name="Cheng J.-F."/>
            <person name="Hugenholtz P."/>
            <person name="Woyke T."/>
            <person name="Wu D."/>
            <person name="Spring S."/>
            <person name="Schroeder M."/>
            <person name="Brambilla E."/>
            <person name="Klenk H.-P."/>
            <person name="Eisen J.A."/>
        </authorList>
    </citation>
    <scope>NUCLEOTIDE SEQUENCE [LARGE SCALE GENOMIC DNA]</scope>
    <source>
        <strain evidence="3">DSM 8271 / FlGlyR</strain>
    </source>
</reference>
<keyword evidence="3" id="KW-1185">Reference proteome</keyword>
<organism evidence="2 3">
    <name type="scientific">Syntrophobotulus glycolicus (strain DSM 8271 / FlGlyR)</name>
    <dbReference type="NCBI Taxonomy" id="645991"/>
    <lineage>
        <taxon>Bacteria</taxon>
        <taxon>Bacillati</taxon>
        <taxon>Bacillota</taxon>
        <taxon>Clostridia</taxon>
        <taxon>Eubacteriales</taxon>
        <taxon>Desulfitobacteriaceae</taxon>
        <taxon>Syntrophobotulus</taxon>
    </lineage>
</organism>
<evidence type="ECO:0000259" key="1">
    <source>
        <dbReference type="Pfam" id="PF01208"/>
    </source>
</evidence>
<dbReference type="AlphaFoldDB" id="F0SYE8"/>
<dbReference type="eggNOG" id="COG0407">
    <property type="taxonomic scope" value="Bacteria"/>
</dbReference>
<accession>F0SYE8</accession>
<dbReference type="Pfam" id="PF01208">
    <property type="entry name" value="URO-D"/>
    <property type="match status" value="1"/>
</dbReference>
<dbReference type="RefSeq" id="WP_013625880.1">
    <property type="nucleotide sequence ID" value="NC_015172.1"/>
</dbReference>
<dbReference type="OrthoDB" id="8452307at2"/>
<sequence>MSSKELIIKALNREKTERVPVALLSGGAWTFNRKGLTLEEALNIGAGQAAEIIAETNELAKSDIVWPSSGYHNLAIRAIGGEIKFRSKGTPDVQSALLKDINDIETINLDHLTEDKDINMLVETAAIVSENIGGHTLIGASQWGPFTLAGHIYGVEKLMRSIYRDKEAVKAVLEFTSELCYRYLALFIDAGVEIVSVADPTSSGDLISRKQFEEFSLPYLKKVVQKVKEKGALSSIHICGNITDRLDLIPETGVNNLSIDYKVEIKTAREKIGDQITFSGNMNPVAIMQNASPEEVAEVCRDCIDQAGWDAGYILMPGCDLPPAVPLENIVSMVDTAWNYQQSGRPDQFCL</sequence>
<gene>
    <name evidence="2" type="ordered locus">Sgly_2789</name>
</gene>
<proteinExistence type="predicted"/>
<dbReference type="CDD" id="cd03465">
    <property type="entry name" value="URO-D_like"/>
    <property type="match status" value="1"/>
</dbReference>